<evidence type="ECO:0000313" key="1">
    <source>
        <dbReference type="EMBL" id="KAF9587830.1"/>
    </source>
</evidence>
<organism evidence="1 2">
    <name type="scientific">Coptis chinensis</name>
    <dbReference type="NCBI Taxonomy" id="261450"/>
    <lineage>
        <taxon>Eukaryota</taxon>
        <taxon>Viridiplantae</taxon>
        <taxon>Streptophyta</taxon>
        <taxon>Embryophyta</taxon>
        <taxon>Tracheophyta</taxon>
        <taxon>Spermatophyta</taxon>
        <taxon>Magnoliopsida</taxon>
        <taxon>Ranunculales</taxon>
        <taxon>Ranunculaceae</taxon>
        <taxon>Coptidoideae</taxon>
        <taxon>Coptis</taxon>
    </lineage>
</organism>
<proteinExistence type="predicted"/>
<protein>
    <submittedName>
        <fullName evidence="1">Uncharacterized protein</fullName>
    </submittedName>
</protein>
<reference evidence="1 2" key="1">
    <citation type="submission" date="2020-10" db="EMBL/GenBank/DDBJ databases">
        <title>The Coptis chinensis genome and diversification of protoberbering-type alkaloids.</title>
        <authorList>
            <person name="Wang B."/>
            <person name="Shu S."/>
            <person name="Song C."/>
            <person name="Liu Y."/>
        </authorList>
    </citation>
    <scope>NUCLEOTIDE SEQUENCE [LARGE SCALE GENOMIC DNA]</scope>
    <source>
        <strain evidence="1">HL-2020</strain>
        <tissue evidence="1">Leaf</tissue>
    </source>
</reference>
<dbReference type="EMBL" id="JADFTS010000009">
    <property type="protein sequence ID" value="KAF9587830.1"/>
    <property type="molecule type" value="Genomic_DNA"/>
</dbReference>
<dbReference type="Proteomes" id="UP000631114">
    <property type="component" value="Unassembled WGS sequence"/>
</dbReference>
<comment type="caution">
    <text evidence="1">The sequence shown here is derived from an EMBL/GenBank/DDBJ whole genome shotgun (WGS) entry which is preliminary data.</text>
</comment>
<keyword evidence="2" id="KW-1185">Reference proteome</keyword>
<sequence length="76" mass="8345">IGLDILSDEIVSNNLLGCTSSLHVYMGLKVICKNRVFGARADLTRIEFADLRESISDPLSRLCIILPPVNNGNVLF</sequence>
<dbReference type="AlphaFoldDB" id="A0A835LB27"/>
<accession>A0A835LB27</accession>
<feature type="non-terminal residue" evidence="1">
    <location>
        <position position="1"/>
    </location>
</feature>
<name>A0A835LB27_9MAGN</name>
<gene>
    <name evidence="1" type="ORF">IFM89_005834</name>
</gene>
<evidence type="ECO:0000313" key="2">
    <source>
        <dbReference type="Proteomes" id="UP000631114"/>
    </source>
</evidence>